<evidence type="ECO:0000313" key="1">
    <source>
        <dbReference type="EMBL" id="MDY0410332.1"/>
    </source>
</evidence>
<dbReference type="Proteomes" id="UP001275315">
    <property type="component" value="Unassembled WGS sequence"/>
</dbReference>
<proteinExistence type="predicted"/>
<sequence length="257" mass="29063">MLRIHKKGLFLFMLTLLLLLIGCQDTKKEDKIRNDIAGRWTGAIQVPNQPLEIEVTFSEDNEWNGAITIPIQGVEDYPFKKVDVSQGDITFTMEMNGQLLTFEGEIKDAEMKGSFTQQGQTFPFELKKGKQTSEKEVEEEGQFLSIETDYGTLYGELAIPKNDGPFPVVLIIPGSGPTDRNGNSLGITNNSLKMVAEELAENGVASLRYDKRGAGKNQLTNIKEEDLDFNQFVEDATLWVRALKEERTFYRCRNHWS</sequence>
<protein>
    <submittedName>
        <fullName evidence="1">MarR family transcriptional regulator</fullName>
    </submittedName>
</protein>
<evidence type="ECO:0000313" key="2">
    <source>
        <dbReference type="Proteomes" id="UP001275315"/>
    </source>
</evidence>
<dbReference type="PANTHER" id="PTHR43265:SF1">
    <property type="entry name" value="ESTERASE ESTD"/>
    <property type="match status" value="1"/>
</dbReference>
<gene>
    <name evidence="1" type="ORF">RWD45_19500</name>
</gene>
<dbReference type="SUPFAM" id="SSF53474">
    <property type="entry name" value="alpha/beta-Hydrolases"/>
    <property type="match status" value="1"/>
</dbReference>
<organism evidence="1 2">
    <name type="scientific">Paracerasibacillus soli</name>
    <dbReference type="NCBI Taxonomy" id="480284"/>
    <lineage>
        <taxon>Bacteria</taxon>
        <taxon>Bacillati</taxon>
        <taxon>Bacillota</taxon>
        <taxon>Bacilli</taxon>
        <taxon>Bacillales</taxon>
        <taxon>Bacillaceae</taxon>
        <taxon>Paracerasibacillus</taxon>
    </lineage>
</organism>
<dbReference type="InterPro" id="IPR053145">
    <property type="entry name" value="AB_hydrolase_Est10"/>
</dbReference>
<dbReference type="PANTHER" id="PTHR43265">
    <property type="entry name" value="ESTERASE ESTD"/>
    <property type="match status" value="1"/>
</dbReference>
<name>A0ABU5CVD0_9BACI</name>
<accession>A0ABU5CVD0</accession>
<keyword evidence="2" id="KW-1185">Reference proteome</keyword>
<dbReference type="InterPro" id="IPR029058">
    <property type="entry name" value="AB_hydrolase_fold"/>
</dbReference>
<reference evidence="1 2" key="1">
    <citation type="submission" date="2023-10" db="EMBL/GenBank/DDBJ databases">
        <title>Virgibacillus soli CC-YMP-6 genome.</title>
        <authorList>
            <person name="Miliotis G."/>
            <person name="Sengupta P."/>
            <person name="Hameed A."/>
            <person name="Chuvochina M."/>
            <person name="Mcdonagh F."/>
            <person name="Simpson A.C."/>
            <person name="Singh N.K."/>
            <person name="Rekha P.D."/>
            <person name="Raman K."/>
            <person name="Hugenholtz P."/>
            <person name="Venkateswaran K."/>
        </authorList>
    </citation>
    <scope>NUCLEOTIDE SEQUENCE [LARGE SCALE GENOMIC DNA]</scope>
    <source>
        <strain evidence="1 2">CC-YMP-6</strain>
    </source>
</reference>
<dbReference type="EMBL" id="JAWDIQ010000003">
    <property type="protein sequence ID" value="MDY0410332.1"/>
    <property type="molecule type" value="Genomic_DNA"/>
</dbReference>
<dbReference type="PROSITE" id="PS51257">
    <property type="entry name" value="PROKAR_LIPOPROTEIN"/>
    <property type="match status" value="1"/>
</dbReference>
<comment type="caution">
    <text evidence="1">The sequence shown here is derived from an EMBL/GenBank/DDBJ whole genome shotgun (WGS) entry which is preliminary data.</text>
</comment>
<dbReference type="Gene3D" id="3.40.50.1820">
    <property type="entry name" value="alpha/beta hydrolase"/>
    <property type="match status" value="1"/>
</dbReference>
<dbReference type="RefSeq" id="WP_320381207.1">
    <property type="nucleotide sequence ID" value="NZ_JAWDIQ010000003.1"/>
</dbReference>